<organism evidence="1 2">
    <name type="scientific">Rhodococcoides kyotonense</name>
    <dbReference type="NCBI Taxonomy" id="398843"/>
    <lineage>
        <taxon>Bacteria</taxon>
        <taxon>Bacillati</taxon>
        <taxon>Actinomycetota</taxon>
        <taxon>Actinomycetes</taxon>
        <taxon>Mycobacteriales</taxon>
        <taxon>Nocardiaceae</taxon>
        <taxon>Rhodococcoides</taxon>
    </lineage>
</organism>
<name>A0A177YJ49_9NOCA</name>
<keyword evidence="2" id="KW-1185">Reference proteome</keyword>
<accession>A0A177YJ49</accession>
<sequence>MTTFAPSVADGTVDTAVAEGALMNVIAVDRDDVSEFDDWYSREHFPERLSVTGFRNARRFVEHPDRGNDLVEYFSIYVTDSVDVLTSEEYLAALDSPTVRTTQAVGLFRENERTVGNLRYRNGIGRTGQVLLGRITCDGRDRTALSRRICEIAASAVVDGSAEGVAVYETDAVAASAKNNTAEGRAAGSPGLTDDAPGTIFLIVDQHGSVQPPTVHTLRTAVEGTGATVRWSTYRLVSEQAAPRSVSTEQD</sequence>
<reference evidence="1 2" key="1">
    <citation type="submission" date="2016-03" db="EMBL/GenBank/DDBJ databases">
        <title>Genome sequence of Rhodococcus kyotonensis KB10.</title>
        <authorList>
            <person name="Jeong H."/>
            <person name="Hong C.E."/>
            <person name="Jo S.H."/>
            <person name="Park J.M."/>
        </authorList>
    </citation>
    <scope>NUCLEOTIDE SEQUENCE [LARGE SCALE GENOMIC DNA]</scope>
    <source>
        <strain evidence="1 2">KB10</strain>
    </source>
</reference>
<dbReference type="AlphaFoldDB" id="A0A177YJ49"/>
<gene>
    <name evidence="1" type="ORF">A3K89_19740</name>
</gene>
<comment type="caution">
    <text evidence="1">The sequence shown here is derived from an EMBL/GenBank/DDBJ whole genome shotgun (WGS) entry which is preliminary data.</text>
</comment>
<proteinExistence type="predicted"/>
<dbReference type="SUPFAM" id="SSF54909">
    <property type="entry name" value="Dimeric alpha+beta barrel"/>
    <property type="match status" value="1"/>
</dbReference>
<dbReference type="RefSeq" id="WP_068423587.1">
    <property type="nucleotide sequence ID" value="NZ_LVHI01000009.1"/>
</dbReference>
<evidence type="ECO:0000313" key="1">
    <source>
        <dbReference type="EMBL" id="OAK55582.1"/>
    </source>
</evidence>
<dbReference type="EMBL" id="LVHI01000009">
    <property type="protein sequence ID" value="OAK55582.1"/>
    <property type="molecule type" value="Genomic_DNA"/>
</dbReference>
<dbReference type="InterPro" id="IPR011008">
    <property type="entry name" value="Dimeric_a/b-barrel"/>
</dbReference>
<dbReference type="Proteomes" id="UP000077519">
    <property type="component" value="Unassembled WGS sequence"/>
</dbReference>
<evidence type="ECO:0000313" key="2">
    <source>
        <dbReference type="Proteomes" id="UP000077519"/>
    </source>
</evidence>
<protein>
    <submittedName>
        <fullName evidence="1">Uncharacterized protein</fullName>
    </submittedName>
</protein>